<dbReference type="InterPro" id="IPR001633">
    <property type="entry name" value="EAL_dom"/>
</dbReference>
<name>A0A512H4Y6_9PROT</name>
<evidence type="ECO:0000259" key="3">
    <source>
        <dbReference type="PROSITE" id="PS50885"/>
    </source>
</evidence>
<dbReference type="PROSITE" id="PS50885">
    <property type="entry name" value="HAMP"/>
    <property type="match status" value="1"/>
</dbReference>
<dbReference type="RefSeq" id="WP_281290993.1">
    <property type="nucleotide sequence ID" value="NZ_BJZO01000010.1"/>
</dbReference>
<keyword evidence="6" id="KW-1185">Reference proteome</keyword>
<keyword evidence="1" id="KW-0812">Transmembrane</keyword>
<dbReference type="InterPro" id="IPR000160">
    <property type="entry name" value="GGDEF_dom"/>
</dbReference>
<sequence>MFIHGPHMALQQTTRVIAVALIAGMVFLLVQSWWLLSAAERDFATLRTTTALSLRSALSNALWNLDEPTAHALLEDTVRAKPVSAILVVDESQKVFASIGRDEGKNSFSGWESLLYHLMHPVVDQRVDLTRARPRPEGLASHAVPAGAAGAVFHGHGGGAPGASRLDARDALLVQVIGHVYLTYDARLFIKGIAGRLADQTLGMLFVIVVVAGATSLVMHGFLARHLVAAARAVERIDPEDPAARPLGVPEVHRRNEFGRMVRRLNALLERLAVVQAALRHMATRDALTGLPNRSLILEIIDRALADAPLEEGHVAVMFLDLDMFKHVNDSLGHEAGDEVLQEVARRLGSVLVGVGTAGRLGGDEFVIIVEGRRSIEDLARLARRVIAAVKRPVEVAGTVVHPSTSVGIACHPQDGAGGQDLLRNADTAMYAAKAAGPGQWAFFERAMTENALIRLRTEGSLRAAVDRGEFVLHFQPKVDLGSGRVAGCEALVRWRHGGELVAPGRFIPIAEETGLIYDIGLWVLREACRVQAQWKTQFGPLSMAVNVSARQLSEPSFLDDFMAVLRANRVDLDLLELEITESAIMSQFNVSAQLLREIKALGVRLSVDDFGTGYSSLAYLKNLPIDVLKIDRSFVSDLPGDTSIPRMIIGLSGQLGLRTVAEGIETREQFDWLRDNGCHMVQGYLVSRPLPEEAFLPFCRTWRAEAA</sequence>
<dbReference type="PROSITE" id="PS50887">
    <property type="entry name" value="GGDEF"/>
    <property type="match status" value="1"/>
</dbReference>
<dbReference type="Pfam" id="PF00990">
    <property type="entry name" value="GGDEF"/>
    <property type="match status" value="1"/>
</dbReference>
<dbReference type="PANTHER" id="PTHR44757">
    <property type="entry name" value="DIGUANYLATE CYCLASE DGCP"/>
    <property type="match status" value="1"/>
</dbReference>
<dbReference type="EMBL" id="BJZO01000010">
    <property type="protein sequence ID" value="GEO80488.1"/>
    <property type="molecule type" value="Genomic_DNA"/>
</dbReference>
<comment type="caution">
    <text evidence="5">The sequence shown here is derived from an EMBL/GenBank/DDBJ whole genome shotgun (WGS) entry which is preliminary data.</text>
</comment>
<dbReference type="CDD" id="cd01948">
    <property type="entry name" value="EAL"/>
    <property type="match status" value="1"/>
</dbReference>
<evidence type="ECO:0000259" key="2">
    <source>
        <dbReference type="PROSITE" id="PS50883"/>
    </source>
</evidence>
<dbReference type="PANTHER" id="PTHR44757:SF2">
    <property type="entry name" value="BIOFILM ARCHITECTURE MAINTENANCE PROTEIN MBAA"/>
    <property type="match status" value="1"/>
</dbReference>
<protein>
    <submittedName>
        <fullName evidence="5">GGDEF-domain containing protein</fullName>
    </submittedName>
</protein>
<evidence type="ECO:0000259" key="4">
    <source>
        <dbReference type="PROSITE" id="PS50887"/>
    </source>
</evidence>
<dbReference type="InterPro" id="IPR035919">
    <property type="entry name" value="EAL_sf"/>
</dbReference>
<dbReference type="GO" id="GO:0016020">
    <property type="term" value="C:membrane"/>
    <property type="evidence" value="ECO:0007669"/>
    <property type="project" value="InterPro"/>
</dbReference>
<keyword evidence="1" id="KW-1133">Transmembrane helix</keyword>
<feature type="domain" description="EAL" evidence="2">
    <location>
        <begin position="455"/>
        <end position="704"/>
    </location>
</feature>
<dbReference type="SUPFAM" id="SSF55073">
    <property type="entry name" value="Nucleotide cyclase"/>
    <property type="match status" value="1"/>
</dbReference>
<dbReference type="Pfam" id="PF00563">
    <property type="entry name" value="EAL"/>
    <property type="match status" value="1"/>
</dbReference>
<keyword evidence="1" id="KW-0472">Membrane</keyword>
<dbReference type="Gene3D" id="6.10.340.10">
    <property type="match status" value="1"/>
</dbReference>
<feature type="domain" description="HAMP" evidence="3">
    <location>
        <begin position="221"/>
        <end position="277"/>
    </location>
</feature>
<evidence type="ECO:0000313" key="6">
    <source>
        <dbReference type="Proteomes" id="UP000321567"/>
    </source>
</evidence>
<dbReference type="InterPro" id="IPR043128">
    <property type="entry name" value="Rev_trsase/Diguanyl_cyclase"/>
</dbReference>
<proteinExistence type="predicted"/>
<gene>
    <name evidence="5" type="ORF">ROR02_06190</name>
</gene>
<dbReference type="SMART" id="SM00267">
    <property type="entry name" value="GGDEF"/>
    <property type="match status" value="1"/>
</dbReference>
<dbReference type="Proteomes" id="UP000321567">
    <property type="component" value="Unassembled WGS sequence"/>
</dbReference>
<dbReference type="SUPFAM" id="SSF141868">
    <property type="entry name" value="EAL domain-like"/>
    <property type="match status" value="1"/>
</dbReference>
<evidence type="ECO:0000313" key="5">
    <source>
        <dbReference type="EMBL" id="GEO80488.1"/>
    </source>
</evidence>
<dbReference type="Gene3D" id="3.30.70.270">
    <property type="match status" value="1"/>
</dbReference>
<dbReference type="SMART" id="SM00052">
    <property type="entry name" value="EAL"/>
    <property type="match status" value="1"/>
</dbReference>
<dbReference type="InterPro" id="IPR029787">
    <property type="entry name" value="Nucleotide_cyclase"/>
</dbReference>
<dbReference type="PROSITE" id="PS50883">
    <property type="entry name" value="EAL"/>
    <property type="match status" value="1"/>
</dbReference>
<reference evidence="5 6" key="1">
    <citation type="submission" date="2019-07" db="EMBL/GenBank/DDBJ databases">
        <title>Whole genome shotgun sequence of Rhodospirillum oryzae NBRC 107573.</title>
        <authorList>
            <person name="Hosoyama A."/>
            <person name="Uohara A."/>
            <person name="Ohji S."/>
            <person name="Ichikawa N."/>
        </authorList>
    </citation>
    <scope>NUCLEOTIDE SEQUENCE [LARGE SCALE GENOMIC DNA]</scope>
    <source>
        <strain evidence="5 6">NBRC 107573</strain>
    </source>
</reference>
<feature type="transmembrane region" description="Helical" evidence="1">
    <location>
        <begin position="201"/>
        <end position="223"/>
    </location>
</feature>
<organism evidence="5 6">
    <name type="scientific">Pararhodospirillum oryzae</name>
    <dbReference type="NCBI Taxonomy" id="478448"/>
    <lineage>
        <taxon>Bacteria</taxon>
        <taxon>Pseudomonadati</taxon>
        <taxon>Pseudomonadota</taxon>
        <taxon>Alphaproteobacteria</taxon>
        <taxon>Rhodospirillales</taxon>
        <taxon>Rhodospirillaceae</taxon>
        <taxon>Pararhodospirillum</taxon>
    </lineage>
</organism>
<dbReference type="AlphaFoldDB" id="A0A512H4Y6"/>
<dbReference type="InterPro" id="IPR003660">
    <property type="entry name" value="HAMP_dom"/>
</dbReference>
<evidence type="ECO:0000256" key="1">
    <source>
        <dbReference type="SAM" id="Phobius"/>
    </source>
</evidence>
<dbReference type="Gene3D" id="3.20.20.450">
    <property type="entry name" value="EAL domain"/>
    <property type="match status" value="1"/>
</dbReference>
<accession>A0A512H4Y6</accession>
<feature type="transmembrane region" description="Helical" evidence="1">
    <location>
        <begin position="16"/>
        <end position="36"/>
    </location>
</feature>
<dbReference type="GO" id="GO:0007165">
    <property type="term" value="P:signal transduction"/>
    <property type="evidence" value="ECO:0007669"/>
    <property type="project" value="InterPro"/>
</dbReference>
<dbReference type="InterPro" id="IPR052155">
    <property type="entry name" value="Biofilm_reg_signaling"/>
</dbReference>
<dbReference type="NCBIfam" id="TIGR00254">
    <property type="entry name" value="GGDEF"/>
    <property type="match status" value="1"/>
</dbReference>
<feature type="domain" description="GGDEF" evidence="4">
    <location>
        <begin position="313"/>
        <end position="446"/>
    </location>
</feature>
<dbReference type="CDD" id="cd01949">
    <property type="entry name" value="GGDEF"/>
    <property type="match status" value="1"/>
</dbReference>